<dbReference type="GO" id="GO:0016747">
    <property type="term" value="F:acyltransferase activity, transferring groups other than amino-acyl groups"/>
    <property type="evidence" value="ECO:0007669"/>
    <property type="project" value="InterPro"/>
</dbReference>
<feature type="domain" description="N-acetyltransferase" evidence="1">
    <location>
        <begin position="3"/>
        <end position="165"/>
    </location>
</feature>
<dbReference type="PATRIC" id="fig|1140003.3.peg.1380"/>
<dbReference type="RefSeq" id="WP_016185875.1">
    <property type="nucleotide sequence ID" value="NZ_ASWO01000005.1"/>
</dbReference>
<dbReference type="AlphaFoldDB" id="S0P566"/>
<dbReference type="InterPro" id="IPR000182">
    <property type="entry name" value="GNAT_dom"/>
</dbReference>
<dbReference type="InterPro" id="IPR016181">
    <property type="entry name" value="Acyl_CoA_acyltransferase"/>
</dbReference>
<dbReference type="OrthoDB" id="948250at2"/>
<dbReference type="PANTHER" id="PTHR43072:SF60">
    <property type="entry name" value="L-2,4-DIAMINOBUTYRIC ACID ACETYLTRANSFERASE"/>
    <property type="match status" value="1"/>
</dbReference>
<sequence length="167" mass="18771">MEVSFRKAIPSDAARIKAFISQMSQDSDTVYFDPEIKALSPKRFAEQLAVIYDSPQHLFLIATTTDCIGLISIQALDTQRGEVGIAVAKTFQRMGIGSILLEEALIWFEEESELDQLCLSVVSNNTVAINLYQNFGFQFDDTIQHYLPEVPYATLSFMSYKKTRPSA</sequence>
<dbReference type="SUPFAM" id="SSF55729">
    <property type="entry name" value="Acyl-CoA N-acyltransferases (Nat)"/>
    <property type="match status" value="1"/>
</dbReference>
<dbReference type="PROSITE" id="PS51186">
    <property type="entry name" value="GNAT"/>
    <property type="match status" value="1"/>
</dbReference>
<evidence type="ECO:0000313" key="3">
    <source>
        <dbReference type="Proteomes" id="UP000015961"/>
    </source>
</evidence>
<name>S0P566_9ENTE</name>
<accession>S0P566</accession>
<reference evidence="2 3" key="1">
    <citation type="submission" date="2013-03" db="EMBL/GenBank/DDBJ databases">
        <title>The Genome Sequence of Enterococcus sulfureus ATCC_49903 (PacBio/Illumina hybrid assembly).</title>
        <authorList>
            <consortium name="The Broad Institute Genomics Platform"/>
            <consortium name="The Broad Institute Genome Sequencing Center for Infectious Disease"/>
            <person name="Earl A."/>
            <person name="Russ C."/>
            <person name="Gilmore M."/>
            <person name="Surin D."/>
            <person name="Walker B."/>
            <person name="Young S."/>
            <person name="Zeng Q."/>
            <person name="Gargeya S."/>
            <person name="Fitzgerald M."/>
            <person name="Haas B."/>
            <person name="Abouelleil A."/>
            <person name="Allen A.W."/>
            <person name="Alvarado L."/>
            <person name="Arachchi H.M."/>
            <person name="Berlin A.M."/>
            <person name="Chapman S.B."/>
            <person name="Gainer-Dewar J."/>
            <person name="Goldberg J."/>
            <person name="Griggs A."/>
            <person name="Gujja S."/>
            <person name="Hansen M."/>
            <person name="Howarth C."/>
            <person name="Imamovic A."/>
            <person name="Ireland A."/>
            <person name="Larimer J."/>
            <person name="McCowan C."/>
            <person name="Murphy C."/>
            <person name="Pearson M."/>
            <person name="Poon T.W."/>
            <person name="Priest M."/>
            <person name="Roberts A."/>
            <person name="Saif S."/>
            <person name="Shea T."/>
            <person name="Sisk P."/>
            <person name="Sykes S."/>
            <person name="Wortman J."/>
            <person name="Nusbaum C."/>
            <person name="Birren B."/>
        </authorList>
    </citation>
    <scope>NUCLEOTIDE SEQUENCE [LARGE SCALE GENOMIC DNA]</scope>
    <source>
        <strain evidence="2 3">ATCC 49903</strain>
    </source>
</reference>
<keyword evidence="3" id="KW-1185">Reference proteome</keyword>
<dbReference type="Proteomes" id="UP000015961">
    <property type="component" value="Unassembled WGS sequence"/>
</dbReference>
<evidence type="ECO:0000313" key="2">
    <source>
        <dbReference type="EMBL" id="EOT83531.1"/>
    </source>
</evidence>
<protein>
    <recommendedName>
        <fullName evidence="1">N-acetyltransferase domain-containing protein</fullName>
    </recommendedName>
</protein>
<evidence type="ECO:0000259" key="1">
    <source>
        <dbReference type="PROSITE" id="PS51186"/>
    </source>
</evidence>
<dbReference type="STRING" id="1140003.OMY_01427"/>
<dbReference type="PANTHER" id="PTHR43072">
    <property type="entry name" value="N-ACETYLTRANSFERASE"/>
    <property type="match status" value="1"/>
</dbReference>
<dbReference type="Gene3D" id="3.40.630.30">
    <property type="match status" value="1"/>
</dbReference>
<dbReference type="EMBL" id="ASWO01000005">
    <property type="protein sequence ID" value="EOT83531.1"/>
    <property type="molecule type" value="Genomic_DNA"/>
</dbReference>
<gene>
    <name evidence="2" type="ORF">I573_01253</name>
</gene>
<dbReference type="CDD" id="cd04301">
    <property type="entry name" value="NAT_SF"/>
    <property type="match status" value="1"/>
</dbReference>
<organism evidence="2 3">
    <name type="scientific">Enterococcus sulfureus ATCC 49903</name>
    <dbReference type="NCBI Taxonomy" id="1140003"/>
    <lineage>
        <taxon>Bacteria</taxon>
        <taxon>Bacillati</taxon>
        <taxon>Bacillota</taxon>
        <taxon>Bacilli</taxon>
        <taxon>Lactobacillales</taxon>
        <taxon>Enterococcaceae</taxon>
        <taxon>Enterococcus</taxon>
    </lineage>
</organism>
<proteinExistence type="predicted"/>
<dbReference type="eggNOG" id="COG1670">
    <property type="taxonomic scope" value="Bacteria"/>
</dbReference>
<dbReference type="Pfam" id="PF00583">
    <property type="entry name" value="Acetyltransf_1"/>
    <property type="match status" value="1"/>
</dbReference>
<comment type="caution">
    <text evidence="2">The sequence shown here is derived from an EMBL/GenBank/DDBJ whole genome shotgun (WGS) entry which is preliminary data.</text>
</comment>